<evidence type="ECO:0000313" key="8">
    <source>
        <dbReference type="EMBL" id="KAE8660107.1"/>
    </source>
</evidence>
<feature type="signal peptide" evidence="6">
    <location>
        <begin position="1"/>
        <end position="28"/>
    </location>
</feature>
<dbReference type="FunFam" id="2.120.10.30:FF:000032">
    <property type="entry name" value="Protein STRICTOSIDINE SYNTHASE-LIKE 13"/>
    <property type="match status" value="1"/>
</dbReference>
<keyword evidence="9" id="KW-1185">Reference proteome</keyword>
<comment type="similarity">
    <text evidence="2">Belongs to the strictosidine synthase family.</text>
</comment>
<dbReference type="InterPro" id="IPR018119">
    <property type="entry name" value="Strictosidine_synth_cons-reg"/>
</dbReference>
<evidence type="ECO:0000256" key="3">
    <source>
        <dbReference type="ARBA" id="ARBA00022554"/>
    </source>
</evidence>
<dbReference type="GO" id="GO:0012505">
    <property type="term" value="C:endomembrane system"/>
    <property type="evidence" value="ECO:0007669"/>
    <property type="project" value="TreeGrafter"/>
</dbReference>
<dbReference type="Gene3D" id="2.120.10.30">
    <property type="entry name" value="TolB, C-terminal domain"/>
    <property type="match status" value="1"/>
</dbReference>
<organism evidence="8 9">
    <name type="scientific">Hibiscus syriacus</name>
    <name type="common">Rose of Sharon</name>
    <dbReference type="NCBI Taxonomy" id="106335"/>
    <lineage>
        <taxon>Eukaryota</taxon>
        <taxon>Viridiplantae</taxon>
        <taxon>Streptophyta</taxon>
        <taxon>Embryophyta</taxon>
        <taxon>Tracheophyta</taxon>
        <taxon>Spermatophyta</taxon>
        <taxon>Magnoliopsida</taxon>
        <taxon>eudicotyledons</taxon>
        <taxon>Gunneridae</taxon>
        <taxon>Pentapetalae</taxon>
        <taxon>rosids</taxon>
        <taxon>malvids</taxon>
        <taxon>Malvales</taxon>
        <taxon>Malvaceae</taxon>
        <taxon>Malvoideae</taxon>
        <taxon>Hibiscus</taxon>
    </lineage>
</organism>
<feature type="chain" id="PRO_5025530441" evidence="6">
    <location>
        <begin position="29"/>
        <end position="342"/>
    </location>
</feature>
<dbReference type="PANTHER" id="PTHR10426">
    <property type="entry name" value="STRICTOSIDINE SYNTHASE-RELATED"/>
    <property type="match status" value="1"/>
</dbReference>
<dbReference type="SUPFAM" id="SSF63829">
    <property type="entry name" value="Calcium-dependent phosphotriesterase"/>
    <property type="match status" value="1"/>
</dbReference>
<keyword evidence="4 6" id="KW-0732">Signal</keyword>
<evidence type="ECO:0000313" key="9">
    <source>
        <dbReference type="Proteomes" id="UP000436088"/>
    </source>
</evidence>
<feature type="domain" description="Strictosidine synthase conserved region" evidence="7">
    <location>
        <begin position="159"/>
        <end position="246"/>
    </location>
</feature>
<dbReference type="Proteomes" id="UP000436088">
    <property type="component" value="Unassembled WGS sequence"/>
</dbReference>
<proteinExistence type="inferred from homology"/>
<evidence type="ECO:0000256" key="4">
    <source>
        <dbReference type="ARBA" id="ARBA00022729"/>
    </source>
</evidence>
<dbReference type="InterPro" id="IPR011042">
    <property type="entry name" value="6-blade_b-propeller_TolB-like"/>
</dbReference>
<accession>A0A6A2XV13</accession>
<dbReference type="GO" id="GO:0005773">
    <property type="term" value="C:vacuole"/>
    <property type="evidence" value="ECO:0007669"/>
    <property type="project" value="UniProtKB-SubCell"/>
</dbReference>
<evidence type="ECO:0000256" key="6">
    <source>
        <dbReference type="SAM" id="SignalP"/>
    </source>
</evidence>
<dbReference type="Pfam" id="PF20067">
    <property type="entry name" value="SSL_N"/>
    <property type="match status" value="1"/>
</dbReference>
<keyword evidence="5" id="KW-0325">Glycoprotein</keyword>
<dbReference type="EMBL" id="VEPZ02001733">
    <property type="protein sequence ID" value="KAE8660107.1"/>
    <property type="molecule type" value="Genomic_DNA"/>
</dbReference>
<comment type="subcellular location">
    <subcellularLocation>
        <location evidence="1">Vacuole</location>
    </subcellularLocation>
</comment>
<evidence type="ECO:0000256" key="1">
    <source>
        <dbReference type="ARBA" id="ARBA00004116"/>
    </source>
</evidence>
<gene>
    <name evidence="8" type="ORF">F3Y22_tig00116958pilonHSYRG00084</name>
</gene>
<reference evidence="8" key="1">
    <citation type="submission" date="2019-09" db="EMBL/GenBank/DDBJ databases">
        <title>Draft genome information of white flower Hibiscus syriacus.</title>
        <authorList>
            <person name="Kim Y.-M."/>
        </authorList>
    </citation>
    <scope>NUCLEOTIDE SEQUENCE [LARGE SCALE GENOMIC DNA]</scope>
    <source>
        <strain evidence="8">YM2019G1</strain>
    </source>
</reference>
<dbReference type="AlphaFoldDB" id="A0A6A2XV13"/>
<evidence type="ECO:0000259" key="7">
    <source>
        <dbReference type="Pfam" id="PF03088"/>
    </source>
</evidence>
<evidence type="ECO:0000256" key="2">
    <source>
        <dbReference type="ARBA" id="ARBA00009191"/>
    </source>
</evidence>
<protein>
    <submittedName>
        <fullName evidence="8">Protein STRICTOSIDINE SYNTHASE-LIKE 10</fullName>
    </submittedName>
</protein>
<dbReference type="GO" id="GO:0016787">
    <property type="term" value="F:hydrolase activity"/>
    <property type="evidence" value="ECO:0007669"/>
    <property type="project" value="TreeGrafter"/>
</dbReference>
<dbReference type="Pfam" id="PF03088">
    <property type="entry name" value="Str_synth"/>
    <property type="match status" value="1"/>
</dbReference>
<dbReference type="PANTHER" id="PTHR10426:SF69">
    <property type="entry name" value="PROTEIN STRICTOSIDINE SYNTHASE-LIKE 10"/>
    <property type="match status" value="1"/>
</dbReference>
<keyword evidence="3" id="KW-0926">Vacuole</keyword>
<evidence type="ECO:0000256" key="5">
    <source>
        <dbReference type="ARBA" id="ARBA00023180"/>
    </source>
</evidence>
<name>A0A6A2XV13_HIBSY</name>
<sequence length="342" mass="37720">MSSSIVKLTLLTALVALLSLILSPNILAPPEVPASNTLLHNAQTIHLPSAFGPESLAFDPHGHGPYTGVADGRILKWQGHALGWTDFAFISARREDCVRPFAPETEHICGRPLGLRFDKKTGDLYIADAYFGFHVVGPVGGLATQLITEVEDQPLYFTNDMDIDEIDDVIYFTDSSASFRRRQFLPSILSHDKTGRLLKCNKSGKEVKVLLRDLAFANGVALSEDRSFLLVAETAACRILRLWLRGPNAGNVDVFAELPGFPDNIRRNTKGEFWVALHSKRGLFAKLALSYGWFGRAWLKVPLGFKQLHSLFVGGKPHGIAVKLSENGEVLQVLEDTHKARP</sequence>
<comment type="caution">
    <text evidence="8">The sequence shown here is derived from an EMBL/GenBank/DDBJ whole genome shotgun (WGS) entry which is preliminary data.</text>
</comment>